<evidence type="ECO:0008006" key="3">
    <source>
        <dbReference type="Google" id="ProtNLM"/>
    </source>
</evidence>
<accession>A0A3N4MNZ6</accession>
<reference evidence="2" key="1">
    <citation type="submission" date="2018-11" db="EMBL/GenBank/DDBJ databases">
        <title>Chitinophaga lutea sp.nov., isolate from arsenic contaminated soil.</title>
        <authorList>
            <person name="Zong Y."/>
        </authorList>
    </citation>
    <scope>NUCLEOTIDE SEQUENCE [LARGE SCALE GENOMIC DNA]</scope>
    <source>
        <strain evidence="2">YLT18</strain>
    </source>
</reference>
<evidence type="ECO:0000313" key="2">
    <source>
        <dbReference type="Proteomes" id="UP000279089"/>
    </source>
</evidence>
<name>A0A3N4MNZ6_9BACT</name>
<dbReference type="RefSeq" id="WP_120514719.1">
    <property type="nucleotide sequence ID" value="NZ_QXZY01000002.1"/>
</dbReference>
<dbReference type="AlphaFoldDB" id="A0A3N4MNZ6"/>
<evidence type="ECO:0000313" key="1">
    <source>
        <dbReference type="EMBL" id="RPD41780.1"/>
    </source>
</evidence>
<dbReference type="EMBL" id="RMBX01000003">
    <property type="protein sequence ID" value="RPD41780.1"/>
    <property type="molecule type" value="Genomic_DNA"/>
</dbReference>
<gene>
    <name evidence="1" type="ORF">EG028_06325</name>
</gene>
<dbReference type="Proteomes" id="UP000279089">
    <property type="component" value="Unassembled WGS sequence"/>
</dbReference>
<keyword evidence="2" id="KW-1185">Reference proteome</keyword>
<sequence length="222" mass="24773">MIEVSAYGRHDQYYQGYYTLYGIERPYQYTVRGVGTGMSLSYRYPVIRNVYLKLGGGFFKQNFNKLQTIPPDGRAQNTMDYLYPELLAPVQAREYRTDSYTATIGLEYAYPATPGLLLVAGVDFSNYFGRESVVQLEPDRRLPEIPGNQLKRDVSGLTGQSFYLHAGILKMLGPVGVGPYIMLPVIDKWAMTDPNLAGDGPGKRRSKALEGIGLGFRVAVAF</sequence>
<organism evidence="1 2">
    <name type="scientific">Chitinophaga barathri</name>
    <dbReference type="NCBI Taxonomy" id="1647451"/>
    <lineage>
        <taxon>Bacteria</taxon>
        <taxon>Pseudomonadati</taxon>
        <taxon>Bacteroidota</taxon>
        <taxon>Chitinophagia</taxon>
        <taxon>Chitinophagales</taxon>
        <taxon>Chitinophagaceae</taxon>
        <taxon>Chitinophaga</taxon>
    </lineage>
</organism>
<comment type="caution">
    <text evidence="1">The sequence shown here is derived from an EMBL/GenBank/DDBJ whole genome shotgun (WGS) entry which is preliminary data.</text>
</comment>
<proteinExistence type="predicted"/>
<protein>
    <recommendedName>
        <fullName evidence="3">Outer membrane protein beta-barrel domain-containing protein</fullName>
    </recommendedName>
</protein>